<evidence type="ECO:0000256" key="8">
    <source>
        <dbReference type="ARBA" id="ARBA00022692"/>
    </source>
</evidence>
<dbReference type="InterPro" id="IPR048254">
    <property type="entry name" value="CDP_ALCOHOL_P_TRANSF_CS"/>
</dbReference>
<comment type="similarity">
    <text evidence="3 15">Belongs to the CDP-alcohol phosphatidyltransferase class-I family.</text>
</comment>
<dbReference type="EMBL" id="JBHRSK010000004">
    <property type="protein sequence ID" value="MFC2968012.1"/>
    <property type="molecule type" value="Genomic_DNA"/>
</dbReference>
<evidence type="ECO:0000256" key="1">
    <source>
        <dbReference type="ARBA" id="ARBA00000287"/>
    </source>
</evidence>
<feature type="transmembrane region" description="Helical" evidence="16">
    <location>
        <begin position="21"/>
        <end position="39"/>
    </location>
</feature>
<dbReference type="InterPro" id="IPR050324">
    <property type="entry name" value="CDP-alcohol_PTase-I"/>
</dbReference>
<evidence type="ECO:0000256" key="15">
    <source>
        <dbReference type="RuleBase" id="RU003750"/>
    </source>
</evidence>
<gene>
    <name evidence="17" type="primary">pssA</name>
    <name evidence="17" type="ORF">ACFOES_07900</name>
</gene>
<feature type="transmembrane region" description="Helical" evidence="16">
    <location>
        <begin position="202"/>
        <end position="218"/>
    </location>
</feature>
<proteinExistence type="inferred from homology"/>
<dbReference type="Gene3D" id="1.20.120.1760">
    <property type="match status" value="1"/>
</dbReference>
<keyword evidence="6" id="KW-0444">Lipid biosynthesis</keyword>
<evidence type="ECO:0000256" key="16">
    <source>
        <dbReference type="SAM" id="Phobius"/>
    </source>
</evidence>
<evidence type="ECO:0000256" key="7">
    <source>
        <dbReference type="ARBA" id="ARBA00022679"/>
    </source>
</evidence>
<feature type="transmembrane region" description="Helical" evidence="16">
    <location>
        <begin position="170"/>
        <end position="190"/>
    </location>
</feature>
<dbReference type="EC" id="2.7.8.8" evidence="4"/>
<comment type="subcellular location">
    <subcellularLocation>
        <location evidence="2">Endomembrane system</location>
        <topology evidence="2">Multi-pass membrane protein</topology>
    </subcellularLocation>
</comment>
<dbReference type="RefSeq" id="WP_377832658.1">
    <property type="nucleotide sequence ID" value="NZ_JBHRSK010000004.1"/>
</dbReference>
<dbReference type="Pfam" id="PF01066">
    <property type="entry name" value="CDP-OH_P_transf"/>
    <property type="match status" value="1"/>
</dbReference>
<dbReference type="GO" id="GO:0003882">
    <property type="term" value="F:CDP-diacylglycerol-serine O-phosphatidyltransferase activity"/>
    <property type="evidence" value="ECO:0007669"/>
    <property type="project" value="UniProtKB-EC"/>
</dbReference>
<dbReference type="Proteomes" id="UP001595443">
    <property type="component" value="Unassembled WGS sequence"/>
</dbReference>
<evidence type="ECO:0000256" key="4">
    <source>
        <dbReference type="ARBA" id="ARBA00013174"/>
    </source>
</evidence>
<dbReference type="InterPro" id="IPR000462">
    <property type="entry name" value="CDP-OH_P_trans"/>
</dbReference>
<comment type="caution">
    <text evidence="17">The sequence shown here is derived from an EMBL/GenBank/DDBJ whole genome shotgun (WGS) entry which is preliminary data.</text>
</comment>
<dbReference type="PANTHER" id="PTHR14269:SF61">
    <property type="entry name" value="CDP-DIACYLGLYCEROL--SERINE O-PHOSPHATIDYLTRANSFERASE"/>
    <property type="match status" value="1"/>
</dbReference>
<evidence type="ECO:0000256" key="10">
    <source>
        <dbReference type="ARBA" id="ARBA00023098"/>
    </source>
</evidence>
<feature type="transmembrane region" description="Helical" evidence="16">
    <location>
        <begin position="138"/>
        <end position="158"/>
    </location>
</feature>
<keyword evidence="18" id="KW-1185">Reference proteome</keyword>
<accession>A0ABV7AFN6</accession>
<keyword evidence="9 16" id="KW-1133">Transmembrane helix</keyword>
<evidence type="ECO:0000256" key="14">
    <source>
        <dbReference type="ARBA" id="ARBA00032361"/>
    </source>
</evidence>
<sequence>MARDRRTRRPAAQTLTQMLPNLLTVGAICAGLTAIRFAMSGRFDMAVALILLAALLDGIDGRIARLLKSESAIGAELDSLADFLNFGVAPGLFLYAWSMQEAPREGWIAVLIYAVCCVLRLARFNVDSKSSASDADRAFFVGIPAPAGAFLALMPYFIWRLFPDHALPHFALVAGWIVLIGLLLISRLPTPSLKAVRVRTERVRYLVIALVAVAATLFTYPWAVLIALDVAYLALVVASVRKVRRSRRANGH</sequence>
<keyword evidence="13" id="KW-1208">Phospholipid metabolism</keyword>
<evidence type="ECO:0000256" key="11">
    <source>
        <dbReference type="ARBA" id="ARBA00023136"/>
    </source>
</evidence>
<protein>
    <recommendedName>
        <fullName evidence="5">CDP-diacylglycerol--serine O-phosphatidyltransferase</fullName>
        <ecNumber evidence="4">2.7.8.8</ecNumber>
    </recommendedName>
    <alternativeName>
        <fullName evidence="14">Phosphatidylserine synthase</fullName>
    </alternativeName>
</protein>
<name>A0ABV7AFN6_9RHOB</name>
<dbReference type="PANTHER" id="PTHR14269">
    <property type="entry name" value="CDP-DIACYLGLYCEROL--GLYCEROL-3-PHOSPHATE 3-PHOSPHATIDYLTRANSFERASE-RELATED"/>
    <property type="match status" value="1"/>
</dbReference>
<dbReference type="InterPro" id="IPR004533">
    <property type="entry name" value="CDP-diaglyc--ser_O-PTrfase"/>
</dbReference>
<dbReference type="PROSITE" id="PS00379">
    <property type="entry name" value="CDP_ALCOHOL_P_TRANSF"/>
    <property type="match status" value="1"/>
</dbReference>
<feature type="transmembrane region" description="Helical" evidence="16">
    <location>
        <begin position="106"/>
        <end position="126"/>
    </location>
</feature>
<evidence type="ECO:0000256" key="13">
    <source>
        <dbReference type="ARBA" id="ARBA00023264"/>
    </source>
</evidence>
<dbReference type="InterPro" id="IPR043130">
    <property type="entry name" value="CDP-OH_PTrfase_TM_dom"/>
</dbReference>
<organism evidence="17 18">
    <name type="scientific">Acidimangrovimonas pyrenivorans</name>
    <dbReference type="NCBI Taxonomy" id="2030798"/>
    <lineage>
        <taxon>Bacteria</taxon>
        <taxon>Pseudomonadati</taxon>
        <taxon>Pseudomonadota</taxon>
        <taxon>Alphaproteobacteria</taxon>
        <taxon>Rhodobacterales</taxon>
        <taxon>Paracoccaceae</taxon>
        <taxon>Acidimangrovimonas</taxon>
    </lineage>
</organism>
<comment type="catalytic activity">
    <reaction evidence="1">
        <text>a CDP-1,2-diacyl-sn-glycerol + L-serine = a 1,2-diacyl-sn-glycero-3-phospho-L-serine + CMP + H(+)</text>
        <dbReference type="Rhea" id="RHEA:16913"/>
        <dbReference type="ChEBI" id="CHEBI:15378"/>
        <dbReference type="ChEBI" id="CHEBI:33384"/>
        <dbReference type="ChEBI" id="CHEBI:57262"/>
        <dbReference type="ChEBI" id="CHEBI:58332"/>
        <dbReference type="ChEBI" id="CHEBI:60377"/>
        <dbReference type="EC" id="2.7.8.8"/>
    </reaction>
</comment>
<keyword evidence="7 15" id="KW-0808">Transferase</keyword>
<evidence type="ECO:0000256" key="5">
    <source>
        <dbReference type="ARBA" id="ARBA00017171"/>
    </source>
</evidence>
<keyword evidence="12" id="KW-0594">Phospholipid biosynthesis</keyword>
<evidence type="ECO:0000313" key="18">
    <source>
        <dbReference type="Proteomes" id="UP001595443"/>
    </source>
</evidence>
<evidence type="ECO:0000256" key="3">
    <source>
        <dbReference type="ARBA" id="ARBA00010441"/>
    </source>
</evidence>
<keyword evidence="8 16" id="KW-0812">Transmembrane</keyword>
<keyword evidence="10" id="KW-0443">Lipid metabolism</keyword>
<evidence type="ECO:0000313" key="17">
    <source>
        <dbReference type="EMBL" id="MFC2968012.1"/>
    </source>
</evidence>
<keyword evidence="11 16" id="KW-0472">Membrane</keyword>
<evidence type="ECO:0000256" key="9">
    <source>
        <dbReference type="ARBA" id="ARBA00022989"/>
    </source>
</evidence>
<dbReference type="NCBIfam" id="TIGR00473">
    <property type="entry name" value="pssA"/>
    <property type="match status" value="1"/>
</dbReference>
<evidence type="ECO:0000256" key="12">
    <source>
        <dbReference type="ARBA" id="ARBA00023209"/>
    </source>
</evidence>
<evidence type="ECO:0000256" key="6">
    <source>
        <dbReference type="ARBA" id="ARBA00022516"/>
    </source>
</evidence>
<reference evidence="18" key="1">
    <citation type="journal article" date="2019" name="Int. J. Syst. Evol. Microbiol.">
        <title>The Global Catalogue of Microorganisms (GCM) 10K type strain sequencing project: providing services to taxonomists for standard genome sequencing and annotation.</title>
        <authorList>
            <consortium name="The Broad Institute Genomics Platform"/>
            <consortium name="The Broad Institute Genome Sequencing Center for Infectious Disease"/>
            <person name="Wu L."/>
            <person name="Ma J."/>
        </authorList>
    </citation>
    <scope>NUCLEOTIDE SEQUENCE [LARGE SCALE GENOMIC DNA]</scope>
    <source>
        <strain evidence="18">KCTC 62192</strain>
    </source>
</reference>
<evidence type="ECO:0000256" key="2">
    <source>
        <dbReference type="ARBA" id="ARBA00004127"/>
    </source>
</evidence>